<keyword evidence="7" id="KW-1185">Reference proteome</keyword>
<reference evidence="6" key="1">
    <citation type="submission" date="2016-10" db="EMBL/GenBank/DDBJ databases">
        <authorList>
            <person name="Benchimol M."/>
            <person name="Almeida L.G."/>
            <person name="Vasconcelos A.T."/>
            <person name="Perreira-Neves A."/>
            <person name="Rosa I.A."/>
            <person name="Tasca T."/>
            <person name="Bogo M.R."/>
            <person name="de Souza W."/>
        </authorList>
    </citation>
    <scope>NUCLEOTIDE SEQUENCE [LARGE SCALE GENOMIC DNA]</scope>
    <source>
        <strain evidence="6">K</strain>
    </source>
</reference>
<sequence>MESESIQTGDVIHGYRFDRVIGRGGYASVWQVTSTRFNLIFVAKVVVPQKNNIERAWKSFDAEVQALLKLDHANIIRLYDHFTENNLFFLILEMCSKGNLVDEINDCRVLKRVRLMSVTRQLLGAIKYAHSNKVAHRDIKPQNILFDDFGRVKLADFGISIFLNDGEDSIVRKFECSPLFSAPEVLCGENHDIFKADIWSLGITLIYAATGTVPFRNHDKAKMIKDMRFLNFNFTRKDIPEIIFQLIKKMVVYDPNKRISIDEAYDIFNSAPGSVSTVLSDNVKFPTLRNNPIVPLQDTIMSGRVNELCIKKSIVTKRKMGGSFHHIGRVRSISPIFSNQLAHGDKKLSGQENSKISENLA</sequence>
<dbReference type="InterPro" id="IPR011009">
    <property type="entry name" value="Kinase-like_dom_sf"/>
</dbReference>
<evidence type="ECO:0000256" key="4">
    <source>
        <dbReference type="RuleBase" id="RU000304"/>
    </source>
</evidence>
<dbReference type="GO" id="GO:0005524">
    <property type="term" value="F:ATP binding"/>
    <property type="evidence" value="ECO:0007669"/>
    <property type="project" value="UniProtKB-UniRule"/>
</dbReference>
<feature type="domain" description="Protein kinase" evidence="5">
    <location>
        <begin position="15"/>
        <end position="268"/>
    </location>
</feature>
<dbReference type="Pfam" id="PF00069">
    <property type="entry name" value="Pkinase"/>
    <property type="match status" value="1"/>
</dbReference>
<dbReference type="InterPro" id="IPR000719">
    <property type="entry name" value="Prot_kinase_dom"/>
</dbReference>
<keyword evidence="2 3" id="KW-0067">ATP-binding</keyword>
<dbReference type="PROSITE" id="PS50011">
    <property type="entry name" value="PROTEIN_KINASE_DOM"/>
    <property type="match status" value="1"/>
</dbReference>
<dbReference type="SMART" id="SM00220">
    <property type="entry name" value="S_TKc"/>
    <property type="match status" value="1"/>
</dbReference>
<dbReference type="VEuPathDB" id="TrichDB:TRFO_33671"/>
<dbReference type="SUPFAM" id="SSF56112">
    <property type="entry name" value="Protein kinase-like (PK-like)"/>
    <property type="match status" value="1"/>
</dbReference>
<accession>A0A1J4JM82</accession>
<dbReference type="Gene3D" id="1.10.510.10">
    <property type="entry name" value="Transferase(Phosphotransferase) domain 1"/>
    <property type="match status" value="1"/>
</dbReference>
<proteinExistence type="inferred from homology"/>
<dbReference type="Proteomes" id="UP000179807">
    <property type="component" value="Unassembled WGS sequence"/>
</dbReference>
<protein>
    <submittedName>
        <fullName evidence="6">CAMK family protein kinase</fullName>
    </submittedName>
</protein>
<gene>
    <name evidence="6" type="ORF">TRFO_33671</name>
</gene>
<dbReference type="PANTHER" id="PTHR24362:SF309">
    <property type="entry name" value="PROTEIN KINASE DOMAIN-CONTAINING PROTEIN"/>
    <property type="match status" value="1"/>
</dbReference>
<dbReference type="InterPro" id="IPR017441">
    <property type="entry name" value="Protein_kinase_ATP_BS"/>
</dbReference>
<keyword evidence="6" id="KW-0418">Kinase</keyword>
<dbReference type="GeneID" id="94843914"/>
<evidence type="ECO:0000313" key="6">
    <source>
        <dbReference type="EMBL" id="OHS99801.1"/>
    </source>
</evidence>
<dbReference type="RefSeq" id="XP_068352938.1">
    <property type="nucleotide sequence ID" value="XM_068509210.1"/>
</dbReference>
<keyword evidence="1 3" id="KW-0547">Nucleotide-binding</keyword>
<evidence type="ECO:0000313" key="7">
    <source>
        <dbReference type="Proteomes" id="UP000179807"/>
    </source>
</evidence>
<dbReference type="PROSITE" id="PS00107">
    <property type="entry name" value="PROTEIN_KINASE_ATP"/>
    <property type="match status" value="1"/>
</dbReference>
<dbReference type="OrthoDB" id="4062651at2759"/>
<keyword evidence="4" id="KW-0723">Serine/threonine-protein kinase</keyword>
<comment type="caution">
    <text evidence="6">The sequence shown here is derived from an EMBL/GenBank/DDBJ whole genome shotgun (WGS) entry which is preliminary data.</text>
</comment>
<evidence type="ECO:0000259" key="5">
    <source>
        <dbReference type="PROSITE" id="PS50011"/>
    </source>
</evidence>
<dbReference type="CDD" id="cd14014">
    <property type="entry name" value="STKc_PknB_like"/>
    <property type="match status" value="1"/>
</dbReference>
<dbReference type="GO" id="GO:0004674">
    <property type="term" value="F:protein serine/threonine kinase activity"/>
    <property type="evidence" value="ECO:0007669"/>
    <property type="project" value="UniProtKB-KW"/>
</dbReference>
<dbReference type="AlphaFoldDB" id="A0A1J4JM82"/>
<organism evidence="6 7">
    <name type="scientific">Tritrichomonas foetus</name>
    <dbReference type="NCBI Taxonomy" id="1144522"/>
    <lineage>
        <taxon>Eukaryota</taxon>
        <taxon>Metamonada</taxon>
        <taxon>Parabasalia</taxon>
        <taxon>Tritrichomonadida</taxon>
        <taxon>Tritrichomonadidae</taxon>
        <taxon>Tritrichomonas</taxon>
    </lineage>
</organism>
<dbReference type="FunFam" id="1.10.510.10:FF:000571">
    <property type="entry name" value="Maternal embryonic leucine zipper kinase"/>
    <property type="match status" value="1"/>
</dbReference>
<evidence type="ECO:0000256" key="1">
    <source>
        <dbReference type="ARBA" id="ARBA00022741"/>
    </source>
</evidence>
<dbReference type="EMBL" id="MLAK01000986">
    <property type="protein sequence ID" value="OHS99801.1"/>
    <property type="molecule type" value="Genomic_DNA"/>
</dbReference>
<keyword evidence="6" id="KW-0808">Transferase</keyword>
<comment type="similarity">
    <text evidence="4">Belongs to the protein kinase superfamily.</text>
</comment>
<evidence type="ECO:0000256" key="2">
    <source>
        <dbReference type="ARBA" id="ARBA00022840"/>
    </source>
</evidence>
<evidence type="ECO:0000256" key="3">
    <source>
        <dbReference type="PROSITE-ProRule" id="PRU10141"/>
    </source>
</evidence>
<dbReference type="PANTHER" id="PTHR24362">
    <property type="entry name" value="SERINE/THREONINE-PROTEIN KINASE NEK"/>
    <property type="match status" value="1"/>
</dbReference>
<dbReference type="InterPro" id="IPR008271">
    <property type="entry name" value="Ser/Thr_kinase_AS"/>
</dbReference>
<name>A0A1J4JM82_9EUKA</name>
<feature type="binding site" evidence="3">
    <location>
        <position position="44"/>
    </location>
    <ligand>
        <name>ATP</name>
        <dbReference type="ChEBI" id="CHEBI:30616"/>
    </ligand>
</feature>
<dbReference type="PROSITE" id="PS00108">
    <property type="entry name" value="PROTEIN_KINASE_ST"/>
    <property type="match status" value="1"/>
</dbReference>